<sequence length="113" mass="12932">MKNFAEFQITGRVGKIKPFDNATRISIASNYRRQDDQGNWADDPHWNEVVIFRKSTRKYVEDHVQPGDLVMARGRLRQESFTDGSGEQRYTTNLIVNDFGLLAKKQPADGDDA</sequence>
<dbReference type="GO" id="GO:0006310">
    <property type="term" value="P:DNA recombination"/>
    <property type="evidence" value="ECO:0007669"/>
    <property type="project" value="UniProtKB-KW"/>
</dbReference>
<dbReference type="InterPro" id="IPR000424">
    <property type="entry name" value="Primosome_PriB/ssb"/>
</dbReference>
<keyword evidence="1 3" id="KW-0238">DNA-binding</keyword>
<dbReference type="InterPro" id="IPR012340">
    <property type="entry name" value="NA-bd_OB-fold"/>
</dbReference>
<proteinExistence type="predicted"/>
<dbReference type="EMBL" id="JABFCY010000024">
    <property type="protein sequence ID" value="NNU63391.1"/>
    <property type="molecule type" value="Genomic_DNA"/>
</dbReference>
<dbReference type="RefSeq" id="WP_171319692.1">
    <property type="nucleotide sequence ID" value="NZ_JABFCY010000024.1"/>
</dbReference>
<dbReference type="GO" id="GO:0006260">
    <property type="term" value="P:DNA replication"/>
    <property type="evidence" value="ECO:0007669"/>
    <property type="project" value="InterPro"/>
</dbReference>
<dbReference type="Pfam" id="PF00436">
    <property type="entry name" value="SSB"/>
    <property type="match status" value="1"/>
</dbReference>
<dbReference type="NCBIfam" id="TIGR00621">
    <property type="entry name" value="ssb"/>
    <property type="match status" value="1"/>
</dbReference>
<gene>
    <name evidence="5" type="ORF">HKX02_24490</name>
</gene>
<dbReference type="PROSITE" id="PS50935">
    <property type="entry name" value="SSB"/>
    <property type="match status" value="1"/>
</dbReference>
<organism evidence="5 6">
    <name type="scientific">Ochrobactrum soli</name>
    <dbReference type="NCBI Taxonomy" id="2448455"/>
    <lineage>
        <taxon>Bacteria</taxon>
        <taxon>Pseudomonadati</taxon>
        <taxon>Pseudomonadota</taxon>
        <taxon>Alphaproteobacteria</taxon>
        <taxon>Hyphomicrobiales</taxon>
        <taxon>Brucellaceae</taxon>
        <taxon>Brucella/Ochrobactrum group</taxon>
        <taxon>Ochrobactrum</taxon>
    </lineage>
</organism>
<name>A0A849KNV6_9HYPH</name>
<dbReference type="Proteomes" id="UP000574931">
    <property type="component" value="Unassembled WGS sequence"/>
</dbReference>
<protein>
    <recommendedName>
        <fullName evidence="4">Single-stranded DNA-binding protein</fullName>
    </recommendedName>
</protein>
<reference evidence="5 6" key="1">
    <citation type="submission" date="2020-05" db="EMBL/GenBank/DDBJ databases">
        <title>Draft Genome Sequence of Ochrobactrum soli Isolated from Stable Fly Gut.</title>
        <authorList>
            <person name="Pileggi M.T."/>
            <person name="Vazhakkala L.J."/>
            <person name="Wong C.N."/>
        </authorList>
    </citation>
    <scope>NUCLEOTIDE SEQUENCE [LARGE SCALE GENOMIC DNA]</scope>
    <source>
        <strain evidence="5 6">MTP-C0764</strain>
    </source>
</reference>
<evidence type="ECO:0000256" key="1">
    <source>
        <dbReference type="ARBA" id="ARBA00023125"/>
    </source>
</evidence>
<comment type="caution">
    <text evidence="5">The sequence shown here is derived from an EMBL/GenBank/DDBJ whole genome shotgun (WGS) entry which is preliminary data.</text>
</comment>
<keyword evidence="2" id="KW-0233">DNA recombination</keyword>
<dbReference type="InterPro" id="IPR011344">
    <property type="entry name" value="ssDNA-bd"/>
</dbReference>
<dbReference type="SUPFAM" id="SSF50249">
    <property type="entry name" value="Nucleic acid-binding proteins"/>
    <property type="match status" value="1"/>
</dbReference>
<evidence type="ECO:0000313" key="5">
    <source>
        <dbReference type="EMBL" id="NNU63391.1"/>
    </source>
</evidence>
<dbReference type="CDD" id="cd04496">
    <property type="entry name" value="SSB_OBF"/>
    <property type="match status" value="1"/>
</dbReference>
<dbReference type="AlphaFoldDB" id="A0A849KNV6"/>
<dbReference type="GO" id="GO:0003697">
    <property type="term" value="F:single-stranded DNA binding"/>
    <property type="evidence" value="ECO:0007669"/>
    <property type="project" value="InterPro"/>
</dbReference>
<keyword evidence="6" id="KW-1185">Reference proteome</keyword>
<evidence type="ECO:0000256" key="2">
    <source>
        <dbReference type="ARBA" id="ARBA00023172"/>
    </source>
</evidence>
<evidence type="ECO:0000256" key="3">
    <source>
        <dbReference type="PROSITE-ProRule" id="PRU00252"/>
    </source>
</evidence>
<dbReference type="Gene3D" id="2.40.50.140">
    <property type="entry name" value="Nucleic acid-binding proteins"/>
    <property type="match status" value="1"/>
</dbReference>
<evidence type="ECO:0000313" key="6">
    <source>
        <dbReference type="Proteomes" id="UP000574931"/>
    </source>
</evidence>
<accession>A0A849KNV6</accession>
<evidence type="ECO:0000256" key="4">
    <source>
        <dbReference type="RuleBase" id="RU000524"/>
    </source>
</evidence>